<evidence type="ECO:0000256" key="8">
    <source>
        <dbReference type="ARBA" id="ARBA00022857"/>
    </source>
</evidence>
<evidence type="ECO:0000256" key="16">
    <source>
        <dbReference type="ARBA" id="ARBA00049209"/>
    </source>
</evidence>
<dbReference type="PROSITE" id="PS51383">
    <property type="entry name" value="YJEF_C_3"/>
    <property type="match status" value="1"/>
</dbReference>
<comment type="function">
    <text evidence="18">Catalyzes the epimerization of the S- and R-forms of NAD(P)HX, a damaged form of NAD(P)H that is a result of enzymatic or heat-dependent hydration. This is a prerequisite for the S-specific NAD(P)H-hydrate dehydratase to allow the repair of both epimers of NAD(P)HX.</text>
</comment>
<name>A0A9Q2S5Z7_9RHOB</name>
<evidence type="ECO:0000256" key="17">
    <source>
        <dbReference type="HAMAP-Rule" id="MF_01965"/>
    </source>
</evidence>
<comment type="subunit">
    <text evidence="17">Homotetramer.</text>
</comment>
<dbReference type="HAMAP" id="MF_01965">
    <property type="entry name" value="NADHX_dehydratase"/>
    <property type="match status" value="1"/>
</dbReference>
<evidence type="ECO:0000256" key="10">
    <source>
        <dbReference type="ARBA" id="ARBA00023027"/>
    </source>
</evidence>
<dbReference type="Gene3D" id="3.40.1190.20">
    <property type="match status" value="1"/>
</dbReference>
<feature type="binding site" evidence="18">
    <location>
        <begin position="62"/>
        <end position="66"/>
    </location>
    <ligand>
        <name>(6S)-NADPHX</name>
        <dbReference type="ChEBI" id="CHEBI:64076"/>
    </ligand>
</feature>
<evidence type="ECO:0000256" key="6">
    <source>
        <dbReference type="ARBA" id="ARBA00022741"/>
    </source>
</evidence>
<comment type="cofactor">
    <cofactor evidence="17">
        <name>Mg(2+)</name>
        <dbReference type="ChEBI" id="CHEBI:18420"/>
    </cofactor>
</comment>
<evidence type="ECO:0000256" key="13">
    <source>
        <dbReference type="ARBA" id="ARBA00023268"/>
    </source>
</evidence>
<dbReference type="AlphaFoldDB" id="A0A9Q2S5Z7"/>
<evidence type="ECO:0000256" key="9">
    <source>
        <dbReference type="ARBA" id="ARBA00022958"/>
    </source>
</evidence>
<keyword evidence="6 17" id="KW-0547">Nucleotide-binding</keyword>
<keyword evidence="25" id="KW-1185">Reference proteome</keyword>
<evidence type="ECO:0000313" key="22">
    <source>
        <dbReference type="EMBL" id="MBM2413652.1"/>
    </source>
</evidence>
<dbReference type="EMBL" id="JAFBXF010000010">
    <property type="protein sequence ID" value="MBM2418321.1"/>
    <property type="molecule type" value="Genomic_DNA"/>
</dbReference>
<protein>
    <recommendedName>
        <fullName evidence="19">Bifunctional NAD(P)H-hydrate repair enzyme</fullName>
    </recommendedName>
    <alternativeName>
        <fullName evidence="19">Nicotinamide nucleotide repair protein</fullName>
    </alternativeName>
    <domain>
        <recommendedName>
            <fullName evidence="19">ADP-dependent (S)-NAD(P)H-hydrate dehydratase</fullName>
            <ecNumber evidence="19">4.2.1.136</ecNumber>
        </recommendedName>
        <alternativeName>
            <fullName evidence="19">ADP-dependent NAD(P)HX dehydratase</fullName>
        </alternativeName>
    </domain>
    <domain>
        <recommendedName>
            <fullName evidence="19">NAD(P)H-hydrate epimerase</fullName>
            <ecNumber evidence="19">5.1.99.6</ecNumber>
        </recommendedName>
    </domain>
</protein>
<dbReference type="CDD" id="cd01171">
    <property type="entry name" value="YXKO-related"/>
    <property type="match status" value="1"/>
</dbReference>
<dbReference type="EC" id="5.1.99.6" evidence="19"/>
<dbReference type="SUPFAM" id="SSF64153">
    <property type="entry name" value="YjeF N-terminal domain-like"/>
    <property type="match status" value="1"/>
</dbReference>
<dbReference type="RefSeq" id="WP_085631930.1">
    <property type="nucleotide sequence ID" value="NZ_JAFBWU010000010.1"/>
</dbReference>
<evidence type="ECO:0000256" key="14">
    <source>
        <dbReference type="ARBA" id="ARBA00025153"/>
    </source>
</evidence>
<evidence type="ECO:0000259" key="20">
    <source>
        <dbReference type="PROSITE" id="PS51383"/>
    </source>
</evidence>
<feature type="binding site" evidence="17">
    <location>
        <position position="356"/>
    </location>
    <ligand>
        <name>(6S)-NADPHX</name>
        <dbReference type="ChEBI" id="CHEBI:64076"/>
    </ligand>
</feature>
<feature type="binding site" evidence="18">
    <location>
        <position position="63"/>
    </location>
    <ligand>
        <name>K(+)</name>
        <dbReference type="ChEBI" id="CHEBI:29103"/>
    </ligand>
</feature>
<evidence type="ECO:0000313" key="25">
    <source>
        <dbReference type="Proteomes" id="UP000809440"/>
    </source>
</evidence>
<evidence type="ECO:0000256" key="5">
    <source>
        <dbReference type="ARBA" id="ARBA00022723"/>
    </source>
</evidence>
<dbReference type="GeneID" id="62642390"/>
<feature type="binding site" evidence="18">
    <location>
        <begin position="132"/>
        <end position="138"/>
    </location>
    <ligand>
        <name>(6S)-NADPHX</name>
        <dbReference type="ChEBI" id="CHEBI:64076"/>
    </ligand>
</feature>
<dbReference type="Proteomes" id="UP000755667">
    <property type="component" value="Unassembled WGS sequence"/>
</dbReference>
<dbReference type="GO" id="GO:0046872">
    <property type="term" value="F:metal ion binding"/>
    <property type="evidence" value="ECO:0007669"/>
    <property type="project" value="UniProtKB-UniRule"/>
</dbReference>
<feature type="binding site" evidence="18">
    <location>
        <position position="167"/>
    </location>
    <ligand>
        <name>(6S)-NADPHX</name>
        <dbReference type="ChEBI" id="CHEBI:64076"/>
    </ligand>
</feature>
<dbReference type="Pfam" id="PF01256">
    <property type="entry name" value="Carb_kinase"/>
    <property type="match status" value="1"/>
</dbReference>
<evidence type="ECO:0000256" key="2">
    <source>
        <dbReference type="ARBA" id="ARBA00000909"/>
    </source>
</evidence>
<dbReference type="InterPro" id="IPR017953">
    <property type="entry name" value="Carbohydrate_kinase_pred_CS"/>
</dbReference>
<evidence type="ECO:0000256" key="3">
    <source>
        <dbReference type="ARBA" id="ARBA00006001"/>
    </source>
</evidence>
<evidence type="ECO:0000256" key="1">
    <source>
        <dbReference type="ARBA" id="ARBA00000013"/>
    </source>
</evidence>
<keyword evidence="5 18" id="KW-0479">Metal-binding</keyword>
<feature type="binding site" evidence="17">
    <location>
        <position position="415"/>
    </location>
    <ligand>
        <name>(6S)-NADPHX</name>
        <dbReference type="ChEBI" id="CHEBI:64076"/>
    </ligand>
</feature>
<dbReference type="InterPro" id="IPR036652">
    <property type="entry name" value="YjeF_N_dom_sf"/>
</dbReference>
<keyword evidence="11 18" id="KW-0413">Isomerase</keyword>
<comment type="function">
    <text evidence="14 19">Bifunctional enzyme that catalyzes the epimerization of the S- and R-forms of NAD(P)HX and the dehydration of the S-form of NAD(P)HX at the expense of ADP, which is converted to AMP. This allows the repair of both epimers of NAD(P)HX, a damaged form of NAD(P)H that is a result of enzymatic or heat-dependent hydration.</text>
</comment>
<comment type="catalytic activity">
    <reaction evidence="2 18 19">
        <text>(6R)-NADPHX = (6S)-NADPHX</text>
        <dbReference type="Rhea" id="RHEA:32227"/>
        <dbReference type="ChEBI" id="CHEBI:64076"/>
        <dbReference type="ChEBI" id="CHEBI:64077"/>
        <dbReference type="EC" id="5.1.99.6"/>
    </reaction>
</comment>
<feature type="binding site" evidence="18">
    <location>
        <position position="128"/>
    </location>
    <ligand>
        <name>K(+)</name>
        <dbReference type="ChEBI" id="CHEBI:29103"/>
    </ligand>
</feature>
<comment type="cofactor">
    <cofactor evidence="18 19">
        <name>K(+)</name>
        <dbReference type="ChEBI" id="CHEBI:29103"/>
    </cofactor>
    <text evidence="18 19">Binds 1 potassium ion per subunit.</text>
</comment>
<comment type="similarity">
    <text evidence="3 19">In the N-terminal section; belongs to the NnrE/AIBP family.</text>
</comment>
<dbReference type="Gene3D" id="3.40.50.10260">
    <property type="entry name" value="YjeF N-terminal domain"/>
    <property type="match status" value="1"/>
</dbReference>
<comment type="function">
    <text evidence="17">Catalyzes the dehydration of the S-form of NAD(P)HX at the expense of ADP, which is converted to AMP. Together with NAD(P)HX epimerase, which catalyzes the epimerization of the S- and R-forms, the enzyme allows the repair of both epimers of NAD(P)HX, a damaged form of NAD(P)H that is a result of enzymatic or heat-dependent hydration.</text>
</comment>
<evidence type="ECO:0000256" key="4">
    <source>
        <dbReference type="ARBA" id="ARBA00009524"/>
    </source>
</evidence>
<dbReference type="EMBL" id="JAFBXE010000010">
    <property type="protein sequence ID" value="MBM2413652.1"/>
    <property type="molecule type" value="Genomic_DNA"/>
</dbReference>
<dbReference type="NCBIfam" id="TIGR00197">
    <property type="entry name" value="yjeF_nterm"/>
    <property type="match status" value="1"/>
</dbReference>
<accession>A0A9Q2S5Z7</accession>
<feature type="domain" description="YjeF N-terminal" evidence="21">
    <location>
        <begin position="10"/>
        <end position="231"/>
    </location>
</feature>
<evidence type="ECO:0000256" key="15">
    <source>
        <dbReference type="ARBA" id="ARBA00048238"/>
    </source>
</evidence>
<dbReference type="SUPFAM" id="SSF53613">
    <property type="entry name" value="Ribokinase-like"/>
    <property type="match status" value="1"/>
</dbReference>
<reference evidence="22 25" key="1">
    <citation type="submission" date="2021-01" db="EMBL/GenBank/DDBJ databases">
        <title>Diatom-associated Roseobacters Show Island Model of Population Structure.</title>
        <authorList>
            <person name="Qu L."/>
            <person name="Feng X."/>
            <person name="Chen Y."/>
            <person name="Li L."/>
            <person name="Wang X."/>
            <person name="Hu Z."/>
            <person name="Wang H."/>
            <person name="Luo H."/>
        </authorList>
    </citation>
    <scope>NUCLEOTIDE SEQUENCE</scope>
    <source>
        <strain evidence="23 25">CC28-63</strain>
        <strain evidence="22">CC28-69</strain>
    </source>
</reference>
<evidence type="ECO:0000256" key="18">
    <source>
        <dbReference type="HAMAP-Rule" id="MF_01966"/>
    </source>
</evidence>
<comment type="catalytic activity">
    <reaction evidence="15 17 19">
        <text>(6S)-NADHX + ADP = AMP + phosphate + NADH + H(+)</text>
        <dbReference type="Rhea" id="RHEA:32223"/>
        <dbReference type="ChEBI" id="CHEBI:15378"/>
        <dbReference type="ChEBI" id="CHEBI:43474"/>
        <dbReference type="ChEBI" id="CHEBI:57945"/>
        <dbReference type="ChEBI" id="CHEBI:64074"/>
        <dbReference type="ChEBI" id="CHEBI:456215"/>
        <dbReference type="ChEBI" id="CHEBI:456216"/>
        <dbReference type="EC" id="4.2.1.136"/>
    </reaction>
</comment>
<keyword evidence="12 17" id="KW-0456">Lyase</keyword>
<dbReference type="NCBIfam" id="TIGR00196">
    <property type="entry name" value="yjeF_cterm"/>
    <property type="match status" value="1"/>
</dbReference>
<comment type="similarity">
    <text evidence="18">Belongs to the NnrE/AIBP family.</text>
</comment>
<evidence type="ECO:0000259" key="21">
    <source>
        <dbReference type="PROSITE" id="PS51385"/>
    </source>
</evidence>
<feature type="binding site" evidence="18">
    <location>
        <position position="170"/>
    </location>
    <ligand>
        <name>K(+)</name>
        <dbReference type="ChEBI" id="CHEBI:29103"/>
    </ligand>
</feature>
<evidence type="ECO:0000313" key="24">
    <source>
        <dbReference type="Proteomes" id="UP000755667"/>
    </source>
</evidence>
<feature type="binding site" evidence="17">
    <location>
        <position position="488"/>
    </location>
    <ligand>
        <name>(6S)-NADPHX</name>
        <dbReference type="ChEBI" id="CHEBI:64076"/>
    </ligand>
</feature>
<dbReference type="GO" id="GO:0110051">
    <property type="term" value="P:metabolite repair"/>
    <property type="evidence" value="ECO:0007669"/>
    <property type="project" value="TreeGrafter"/>
</dbReference>
<dbReference type="Proteomes" id="UP000809440">
    <property type="component" value="Unassembled WGS sequence"/>
</dbReference>
<evidence type="ECO:0000313" key="23">
    <source>
        <dbReference type="EMBL" id="MBM2418321.1"/>
    </source>
</evidence>
<feature type="binding site" evidence="17">
    <location>
        <begin position="454"/>
        <end position="458"/>
    </location>
    <ligand>
        <name>AMP</name>
        <dbReference type="ChEBI" id="CHEBI:456215"/>
    </ligand>
</feature>
<dbReference type="PANTHER" id="PTHR12592">
    <property type="entry name" value="ATP-DEPENDENT (S)-NAD(P)H-HYDRATE DEHYDRATASE FAMILY MEMBER"/>
    <property type="match status" value="1"/>
</dbReference>
<keyword evidence="10 17" id="KW-0520">NAD</keyword>
<dbReference type="PROSITE" id="PS51385">
    <property type="entry name" value="YJEF_N"/>
    <property type="match status" value="1"/>
</dbReference>
<dbReference type="GO" id="GO:0052855">
    <property type="term" value="F:ADP-dependent NAD(P)H-hydrate dehydratase activity"/>
    <property type="evidence" value="ECO:0007669"/>
    <property type="project" value="UniProtKB-UniRule"/>
</dbReference>
<comment type="similarity">
    <text evidence="4 19">In the C-terminal section; belongs to the NnrD/CARKD family.</text>
</comment>
<dbReference type="HAMAP" id="MF_01966">
    <property type="entry name" value="NADHX_epimerase"/>
    <property type="match status" value="1"/>
</dbReference>
<comment type="caution">
    <text evidence="22">The sequence shown here is derived from an EMBL/GenBank/DDBJ whole genome shotgun (WGS) entry which is preliminary data.</text>
</comment>
<dbReference type="PROSITE" id="PS01050">
    <property type="entry name" value="YJEF_C_2"/>
    <property type="match status" value="1"/>
</dbReference>
<dbReference type="InterPro" id="IPR004443">
    <property type="entry name" value="YjeF_N_dom"/>
</dbReference>
<dbReference type="PIRSF" id="PIRSF017184">
    <property type="entry name" value="Nnr"/>
    <property type="match status" value="1"/>
</dbReference>
<comment type="catalytic activity">
    <reaction evidence="1 18 19">
        <text>(6R)-NADHX = (6S)-NADHX</text>
        <dbReference type="Rhea" id="RHEA:32215"/>
        <dbReference type="ChEBI" id="CHEBI:64074"/>
        <dbReference type="ChEBI" id="CHEBI:64075"/>
        <dbReference type="EC" id="5.1.99.6"/>
    </reaction>
</comment>
<dbReference type="InterPro" id="IPR030677">
    <property type="entry name" value="Nnr"/>
</dbReference>
<dbReference type="PANTHER" id="PTHR12592:SF0">
    <property type="entry name" value="ATP-DEPENDENT (S)-NAD(P)H-HYDRATE DEHYDRATASE"/>
    <property type="match status" value="1"/>
</dbReference>
<organism evidence="22 24">
    <name type="scientific">Marivita cryptomonadis</name>
    <dbReference type="NCBI Taxonomy" id="505252"/>
    <lineage>
        <taxon>Bacteria</taxon>
        <taxon>Pseudomonadati</taxon>
        <taxon>Pseudomonadota</taxon>
        <taxon>Alphaproteobacteria</taxon>
        <taxon>Rhodobacterales</taxon>
        <taxon>Roseobacteraceae</taxon>
        <taxon>Marivita</taxon>
    </lineage>
</organism>
<feature type="binding site" evidence="17">
    <location>
        <position position="294"/>
    </location>
    <ligand>
        <name>(6S)-NADPHX</name>
        <dbReference type="ChEBI" id="CHEBI:64076"/>
    </ligand>
</feature>
<keyword evidence="8 17" id="KW-0521">NADP</keyword>
<comment type="caution">
    <text evidence="18">Lacks conserved residue(s) required for the propagation of feature annotation.</text>
</comment>
<proteinExistence type="inferred from homology"/>
<comment type="similarity">
    <text evidence="17">Belongs to the NnrD/CARKD family.</text>
</comment>
<sequence length="546" mass="57119">MAELLTSAQMRAIEQAEIESGTVTGLQLMERAGRGAVAAAIGKWPEFAQGSHRALVLCGPGNNGGDGFVIARRLVDRGWNVDLFLYGVAAKLPPDARVNHDLWAKRGAVRAFDLAALCDCDRPDLFVDAVFGTGLTRPLPSDLATALEVGMMSNWTRGHGIKRLAADCPSGLNLDTGMVPASESDAVPRVTSADLTVAFHSLKAGHRLGLGPTLCGEVQVVDIGLTGPDASERAMIGTPPDADRARLVAPEFAHGSLPLRIWPGAMIAKLRGQGHKYDYGHAMVCAGGPGRGGAARMAARTALRSGAGLVTMLCPPEALQENASHLDAIMLRACATAETFRQILDDRVSALCLGPGLGVGSATRDLVSVALAHRPGDRGWRDPAVVLDADALTSFENDPDALFAQTHARTVLTPHEGEFARLFPDLAQSERANLSKIDVVRQAADQAGCIVLLKGEDTVIARPGGGASVHSASGERAVPWLATAGAGDVLAGLIAGLAAPETAPDLYCVTEAAVWLHCEAARQFGPGLIAEDLPEMLPKVFATLAR</sequence>
<dbReference type="GO" id="GO:0052856">
    <property type="term" value="F:NAD(P)HX epimerase activity"/>
    <property type="evidence" value="ECO:0007669"/>
    <property type="project" value="UniProtKB-UniRule"/>
</dbReference>
<dbReference type="InterPro" id="IPR000631">
    <property type="entry name" value="CARKD"/>
</dbReference>
<dbReference type="OrthoDB" id="9806925at2"/>
<dbReference type="GO" id="GO:0005524">
    <property type="term" value="F:ATP binding"/>
    <property type="evidence" value="ECO:0007669"/>
    <property type="project" value="UniProtKB-UniRule"/>
</dbReference>
<dbReference type="Pfam" id="PF03853">
    <property type="entry name" value="YjeF_N"/>
    <property type="match status" value="1"/>
</dbReference>
<gene>
    <name evidence="18" type="primary">nnrE</name>
    <name evidence="17" type="synonym">nnrD</name>
    <name evidence="22" type="ORF">JQX41_15155</name>
    <name evidence="23" type="ORF">JQX48_15165</name>
</gene>
<keyword evidence="7 17" id="KW-0067">ATP-binding</keyword>
<evidence type="ECO:0000256" key="12">
    <source>
        <dbReference type="ARBA" id="ARBA00023239"/>
    </source>
</evidence>
<evidence type="ECO:0000256" key="7">
    <source>
        <dbReference type="ARBA" id="ARBA00022840"/>
    </source>
</evidence>
<keyword evidence="13" id="KW-0511">Multifunctional enzyme</keyword>
<dbReference type="InterPro" id="IPR029056">
    <property type="entry name" value="Ribokinase-like"/>
</dbReference>
<evidence type="ECO:0000256" key="19">
    <source>
        <dbReference type="PIRNR" id="PIRNR017184"/>
    </source>
</evidence>
<feature type="domain" description="YjeF C-terminal" evidence="20">
    <location>
        <begin position="259"/>
        <end position="544"/>
    </location>
</feature>
<feature type="binding site" evidence="17">
    <location>
        <position position="487"/>
    </location>
    <ligand>
        <name>AMP</name>
        <dbReference type="ChEBI" id="CHEBI:456215"/>
    </ligand>
</feature>
<evidence type="ECO:0000256" key="11">
    <source>
        <dbReference type="ARBA" id="ARBA00023235"/>
    </source>
</evidence>
<dbReference type="EC" id="4.2.1.136" evidence="19"/>
<comment type="catalytic activity">
    <reaction evidence="16 17 19">
        <text>(6S)-NADPHX + ADP = AMP + phosphate + NADPH + H(+)</text>
        <dbReference type="Rhea" id="RHEA:32235"/>
        <dbReference type="ChEBI" id="CHEBI:15378"/>
        <dbReference type="ChEBI" id="CHEBI:43474"/>
        <dbReference type="ChEBI" id="CHEBI:57783"/>
        <dbReference type="ChEBI" id="CHEBI:64076"/>
        <dbReference type="ChEBI" id="CHEBI:456215"/>
        <dbReference type="ChEBI" id="CHEBI:456216"/>
        <dbReference type="EC" id="4.2.1.136"/>
    </reaction>
</comment>
<dbReference type="GO" id="GO:0046496">
    <property type="term" value="P:nicotinamide nucleotide metabolic process"/>
    <property type="evidence" value="ECO:0007669"/>
    <property type="project" value="UniProtKB-UniRule"/>
</dbReference>
<keyword evidence="9 18" id="KW-0630">Potassium</keyword>